<sequence>MSYNAKRSLSRGLAVSGITIAAYLLIVVVTTPSLPPLAAVNTAFAINSPIIFGTAAGTGTQSFISSYGKRMGCQLNKRKHIVGAGSGSTAFSSFLSFFSLVPLGCCGSWLFILSFLPSIFGSTLSVVLIQYSTPLSYIGLSIVLGFAGLSAFKLNRELRLRKYLAQGKDRGSNHGR</sequence>
<feature type="transmembrane region" description="Helical" evidence="1">
    <location>
        <begin position="89"/>
        <end position="115"/>
    </location>
</feature>
<protein>
    <submittedName>
        <fullName evidence="2">Uncharacterized protein</fullName>
    </submittedName>
</protein>
<dbReference type="EMBL" id="CP002408">
    <property type="protein sequence ID" value="AFU58907.1"/>
    <property type="molecule type" value="Genomic_DNA"/>
</dbReference>
<dbReference type="BioCyc" id="CNIT1237085:G1324-1973-MONOMER"/>
<dbReference type="HOGENOM" id="CLU_1656808_0_0_2"/>
<feature type="transmembrane region" description="Helical" evidence="1">
    <location>
        <begin position="12"/>
        <end position="30"/>
    </location>
</feature>
<organism evidence="2 3">
    <name type="scientific">Nitrososphaera gargensis (strain Ga9.2)</name>
    <dbReference type="NCBI Taxonomy" id="1237085"/>
    <lineage>
        <taxon>Archaea</taxon>
        <taxon>Nitrososphaerota</taxon>
        <taxon>Nitrososphaeria</taxon>
        <taxon>Nitrososphaerales</taxon>
        <taxon>Nitrososphaeraceae</taxon>
        <taxon>Nitrososphaera</taxon>
    </lineage>
</organism>
<evidence type="ECO:0000313" key="3">
    <source>
        <dbReference type="Proteomes" id="UP000008037"/>
    </source>
</evidence>
<accession>K0IKG2</accession>
<dbReference type="InParanoid" id="K0IKG2"/>
<keyword evidence="3" id="KW-1185">Reference proteome</keyword>
<dbReference type="Proteomes" id="UP000008037">
    <property type="component" value="Chromosome"/>
</dbReference>
<feature type="transmembrane region" description="Helical" evidence="1">
    <location>
        <begin position="135"/>
        <end position="152"/>
    </location>
</feature>
<proteinExistence type="predicted"/>
<feature type="transmembrane region" description="Helical" evidence="1">
    <location>
        <begin position="50"/>
        <end position="68"/>
    </location>
</feature>
<name>K0IKG2_NITGG</name>
<dbReference type="KEGG" id="nga:Ngar_c19750"/>
<dbReference type="STRING" id="1237085.Ngar_c19750"/>
<keyword evidence="1" id="KW-1133">Transmembrane helix</keyword>
<evidence type="ECO:0000256" key="1">
    <source>
        <dbReference type="SAM" id="Phobius"/>
    </source>
</evidence>
<reference evidence="2 3" key="1">
    <citation type="journal article" date="2012" name="Environ. Microbiol.">
        <title>The genome of the ammonia-oxidizing Candidatus Nitrososphaera gargensis: insights into metabolic versatility and environmental adaptations.</title>
        <authorList>
            <person name="Spang A."/>
            <person name="Poehlein A."/>
            <person name="Offre P."/>
            <person name="Zumbragel S."/>
            <person name="Haider S."/>
            <person name="Rychlik N."/>
            <person name="Nowka B."/>
            <person name="Schmeisser C."/>
            <person name="Lebedeva E.V."/>
            <person name="Rattei T."/>
            <person name="Bohm C."/>
            <person name="Schmid M."/>
            <person name="Galushko A."/>
            <person name="Hatzenpichler R."/>
            <person name="Weinmaier T."/>
            <person name="Daniel R."/>
            <person name="Schleper C."/>
            <person name="Spieck E."/>
            <person name="Streit W."/>
            <person name="Wagner M."/>
        </authorList>
    </citation>
    <scope>NUCLEOTIDE SEQUENCE [LARGE SCALE GENOMIC DNA]</scope>
    <source>
        <strain evidence="3">Ga9.2</strain>
    </source>
</reference>
<evidence type="ECO:0000313" key="2">
    <source>
        <dbReference type="EMBL" id="AFU58907.1"/>
    </source>
</evidence>
<dbReference type="RefSeq" id="WP_015019443.1">
    <property type="nucleotide sequence ID" value="NC_018719.1"/>
</dbReference>
<dbReference type="GeneID" id="13795838"/>
<dbReference type="AlphaFoldDB" id="K0IKG2"/>
<keyword evidence="1" id="KW-0472">Membrane</keyword>
<keyword evidence="1" id="KW-0812">Transmembrane</keyword>
<gene>
    <name evidence="2" type="ordered locus">Ngar_c19750</name>
</gene>